<keyword evidence="5 9" id="KW-1133">Transmembrane helix</keyword>
<evidence type="ECO:0000256" key="6">
    <source>
        <dbReference type="ARBA" id="ARBA00023065"/>
    </source>
</evidence>
<comment type="caution">
    <text evidence="10">The sequence shown here is derived from an EMBL/GenBank/DDBJ whole genome shotgun (WGS) entry which is preliminary data.</text>
</comment>
<keyword evidence="4 9" id="KW-0812">Transmembrane</keyword>
<dbReference type="AlphaFoldDB" id="A0A438D8H3"/>
<evidence type="ECO:0000256" key="3">
    <source>
        <dbReference type="ARBA" id="ARBA00022448"/>
    </source>
</evidence>
<evidence type="ECO:0000313" key="10">
    <source>
        <dbReference type="EMBL" id="RVW31756.1"/>
    </source>
</evidence>
<reference evidence="10 11" key="1">
    <citation type="journal article" date="2018" name="PLoS Genet.">
        <title>Population sequencing reveals clonal diversity and ancestral inbreeding in the grapevine cultivar Chardonnay.</title>
        <authorList>
            <person name="Roach M.J."/>
            <person name="Johnson D.L."/>
            <person name="Bohlmann J."/>
            <person name="van Vuuren H.J."/>
            <person name="Jones S.J."/>
            <person name="Pretorius I.S."/>
            <person name="Schmidt S.A."/>
            <person name="Borneman A.R."/>
        </authorList>
    </citation>
    <scope>NUCLEOTIDE SEQUENCE [LARGE SCALE GENOMIC DNA]</scope>
    <source>
        <strain evidence="11">cv. Chardonnay</strain>
        <tissue evidence="10">Leaf</tissue>
    </source>
</reference>
<evidence type="ECO:0000256" key="7">
    <source>
        <dbReference type="ARBA" id="ARBA00023136"/>
    </source>
</evidence>
<feature type="transmembrane region" description="Helical" evidence="9">
    <location>
        <begin position="50"/>
        <end position="69"/>
    </location>
</feature>
<comment type="similarity">
    <text evidence="2">Belongs to the aromatic acid exporter (TC 2.A.85) family.</text>
</comment>
<evidence type="ECO:0000256" key="8">
    <source>
        <dbReference type="ARBA" id="ARBA00023303"/>
    </source>
</evidence>
<evidence type="ECO:0000313" key="11">
    <source>
        <dbReference type="Proteomes" id="UP000288805"/>
    </source>
</evidence>
<protein>
    <submittedName>
        <fullName evidence="10">Aluminum-activated malate transporter 8</fullName>
    </submittedName>
</protein>
<keyword evidence="3" id="KW-0813">Transport</keyword>
<comment type="subcellular location">
    <subcellularLocation>
        <location evidence="1">Membrane</location>
        <topology evidence="1">Multi-pass membrane protein</topology>
    </subcellularLocation>
</comment>
<feature type="transmembrane region" description="Helical" evidence="9">
    <location>
        <begin position="81"/>
        <end position="103"/>
    </location>
</feature>
<keyword evidence="6" id="KW-0406">Ion transport</keyword>
<sequence>MEMASASHRNPRNYACWWWLLKDLPDKTINKVIDISGKAKKLEQEDLRRIIHSLKVELALTLVSLLYYVNPLYNFFRDSGVWAIFTMIFVLESTVGAALCVGAKSLVAISGETGEPMILGFFIFIIGFESAYFRMSKDGQTEDDQSFLQGYESVLSSKHNEETMANLARWEPSHGQLRFRHPWKQYLKIGTLTRQCAYKIESLSSHLSSKIQAPQEFQCKIQESCIEMTQQSGKALKELASAIRTMTQPSSTDSHIENSKAAAKNLKSLLKIGLWEDSTTLLEIIPTAAVASTVMDTVECTERISKAVHELASLAHFKRIDPILTPEEP</sequence>
<evidence type="ECO:0000256" key="9">
    <source>
        <dbReference type="SAM" id="Phobius"/>
    </source>
</evidence>
<gene>
    <name evidence="10" type="primary">ALMT8_8</name>
    <name evidence="10" type="ORF">CK203_102027</name>
</gene>
<accession>A0A438D8H3</accession>
<dbReference type="InterPro" id="IPR020966">
    <property type="entry name" value="ALMT"/>
</dbReference>
<proteinExistence type="inferred from homology"/>
<evidence type="ECO:0000256" key="2">
    <source>
        <dbReference type="ARBA" id="ARBA00007079"/>
    </source>
</evidence>
<feature type="transmembrane region" description="Helical" evidence="9">
    <location>
        <begin position="115"/>
        <end position="133"/>
    </location>
</feature>
<dbReference type="GO" id="GO:0034220">
    <property type="term" value="P:monoatomic ion transmembrane transport"/>
    <property type="evidence" value="ECO:0007669"/>
    <property type="project" value="UniProtKB-KW"/>
</dbReference>
<dbReference type="GO" id="GO:0016020">
    <property type="term" value="C:membrane"/>
    <property type="evidence" value="ECO:0007669"/>
    <property type="project" value="UniProtKB-SubCell"/>
</dbReference>
<dbReference type="GO" id="GO:0015743">
    <property type="term" value="P:malate transport"/>
    <property type="evidence" value="ECO:0007669"/>
    <property type="project" value="InterPro"/>
</dbReference>
<evidence type="ECO:0000256" key="5">
    <source>
        <dbReference type="ARBA" id="ARBA00022989"/>
    </source>
</evidence>
<dbReference type="Proteomes" id="UP000288805">
    <property type="component" value="Unassembled WGS sequence"/>
</dbReference>
<dbReference type="EMBL" id="QGNW01001741">
    <property type="protein sequence ID" value="RVW31756.1"/>
    <property type="molecule type" value="Genomic_DNA"/>
</dbReference>
<keyword evidence="8" id="KW-0407">Ion channel</keyword>
<keyword evidence="7 9" id="KW-0472">Membrane</keyword>
<evidence type="ECO:0000256" key="1">
    <source>
        <dbReference type="ARBA" id="ARBA00004141"/>
    </source>
</evidence>
<dbReference type="PANTHER" id="PTHR31086">
    <property type="entry name" value="ALUMINUM-ACTIVATED MALATE TRANSPORTER 10"/>
    <property type="match status" value="1"/>
</dbReference>
<dbReference type="Pfam" id="PF11744">
    <property type="entry name" value="ALMT"/>
    <property type="match status" value="2"/>
</dbReference>
<evidence type="ECO:0000256" key="4">
    <source>
        <dbReference type="ARBA" id="ARBA00022692"/>
    </source>
</evidence>
<organism evidence="10 11">
    <name type="scientific">Vitis vinifera</name>
    <name type="common">Grape</name>
    <dbReference type="NCBI Taxonomy" id="29760"/>
    <lineage>
        <taxon>Eukaryota</taxon>
        <taxon>Viridiplantae</taxon>
        <taxon>Streptophyta</taxon>
        <taxon>Embryophyta</taxon>
        <taxon>Tracheophyta</taxon>
        <taxon>Spermatophyta</taxon>
        <taxon>Magnoliopsida</taxon>
        <taxon>eudicotyledons</taxon>
        <taxon>Gunneridae</taxon>
        <taxon>Pentapetalae</taxon>
        <taxon>rosids</taxon>
        <taxon>Vitales</taxon>
        <taxon>Vitaceae</taxon>
        <taxon>Viteae</taxon>
        <taxon>Vitis</taxon>
    </lineage>
</organism>
<name>A0A438D8H3_VITVI</name>